<sequence>MGTDKRSRIDDGELRLWKVGRVLALAFLAAILGSAGVFWALVVILDVQHIESSTKLDAATLFDLVKLSFGVVAGAGALVALIVAYRRQRVDEAGAHREATRLHTERFSQAVDKLGAESAAVRLGGVHALAGLADDAPTQELRQTCIDVLCAYLRLPFAPAPPESARHHDAYRQFVALREVRHTIFRLIGDHFRIPAGEHRSWHGCDVDLTGVVVDANIDLSYVHFTYSKLSFKSAHFVGAVVNLTNARISDRGAVRFDEAVFNSTSSLFSVGLRVYDLGVLGLRDACFEESSYVMLKGAQFELFKGSFRSALFLGDVSFELAEFGHSFVDFHKVTFGPNGAATFEGASFKQCVVSFSEASGPKPRGLSAEYASSTMSLPDEWLTSDPGV</sequence>
<keyword evidence="1" id="KW-0472">Membrane</keyword>
<feature type="transmembrane region" description="Helical" evidence="1">
    <location>
        <begin position="21"/>
        <end position="44"/>
    </location>
</feature>
<evidence type="ECO:0000256" key="1">
    <source>
        <dbReference type="SAM" id="Phobius"/>
    </source>
</evidence>
<dbReference type="AlphaFoldDB" id="A0A372LYG6"/>
<dbReference type="Gene3D" id="2.160.20.80">
    <property type="entry name" value="E3 ubiquitin-protein ligase SopA"/>
    <property type="match status" value="1"/>
</dbReference>
<proteinExistence type="predicted"/>
<dbReference type="EMBL" id="QUAK01000194">
    <property type="protein sequence ID" value="RFU83599.1"/>
    <property type="molecule type" value="Genomic_DNA"/>
</dbReference>
<gene>
    <name evidence="2" type="ORF">DY218_27210</name>
</gene>
<dbReference type="Proteomes" id="UP000263094">
    <property type="component" value="Unassembled WGS sequence"/>
</dbReference>
<dbReference type="RefSeq" id="WP_128558755.1">
    <property type="nucleotide sequence ID" value="NZ_QUAK01000194.1"/>
</dbReference>
<reference evidence="2 3" key="1">
    <citation type="submission" date="2018-08" db="EMBL/GenBank/DDBJ databases">
        <title>Isolation, diversity and antifungal activity of Actinobacteria from wheat.</title>
        <authorList>
            <person name="Han C."/>
        </authorList>
    </citation>
    <scope>NUCLEOTIDE SEQUENCE [LARGE SCALE GENOMIC DNA]</scope>
    <source>
        <strain evidence="2 3">NEAU-YY421</strain>
    </source>
</reference>
<organism evidence="2 3">
    <name type="scientific">Streptomyces triticagri</name>
    <dbReference type="NCBI Taxonomy" id="2293568"/>
    <lineage>
        <taxon>Bacteria</taxon>
        <taxon>Bacillati</taxon>
        <taxon>Actinomycetota</taxon>
        <taxon>Actinomycetes</taxon>
        <taxon>Kitasatosporales</taxon>
        <taxon>Streptomycetaceae</taxon>
        <taxon>Streptomyces</taxon>
    </lineage>
</organism>
<keyword evidence="1" id="KW-1133">Transmembrane helix</keyword>
<comment type="caution">
    <text evidence="2">The sequence shown here is derived from an EMBL/GenBank/DDBJ whole genome shotgun (WGS) entry which is preliminary data.</text>
</comment>
<keyword evidence="1" id="KW-0812">Transmembrane</keyword>
<dbReference type="OrthoDB" id="8440251at2"/>
<keyword evidence="3" id="KW-1185">Reference proteome</keyword>
<accession>A0A372LYG6</accession>
<evidence type="ECO:0000313" key="2">
    <source>
        <dbReference type="EMBL" id="RFU83599.1"/>
    </source>
</evidence>
<name>A0A372LYG6_9ACTN</name>
<feature type="transmembrane region" description="Helical" evidence="1">
    <location>
        <begin position="64"/>
        <end position="85"/>
    </location>
</feature>
<protein>
    <submittedName>
        <fullName evidence="2">Pentapeptide repeat-containing protein</fullName>
    </submittedName>
</protein>
<evidence type="ECO:0000313" key="3">
    <source>
        <dbReference type="Proteomes" id="UP000263094"/>
    </source>
</evidence>